<dbReference type="PANTHER" id="PTHR47586:SF1">
    <property type="entry name" value="DIRIGENT PROTEIN"/>
    <property type="match status" value="1"/>
</dbReference>
<feature type="chain" id="PRO_5010001406" description="Dirigent protein" evidence="4">
    <location>
        <begin position="24"/>
        <end position="165"/>
    </location>
</feature>
<dbReference type="AlphaFoldDB" id="A0A1S3UQC1"/>
<keyword evidence="4" id="KW-0732">Signal</keyword>
<name>A0A1S3UQC1_VIGRR</name>
<keyword evidence="3 4" id="KW-0964">Secreted</keyword>
<evidence type="ECO:0000256" key="3">
    <source>
        <dbReference type="ARBA" id="ARBA00022525"/>
    </source>
</evidence>
<accession>A0A1S3UQC1</accession>
<dbReference type="KEGG" id="vra:106767838"/>
<comment type="subunit">
    <text evidence="2 4">Homodimer.</text>
</comment>
<evidence type="ECO:0000313" key="5">
    <source>
        <dbReference type="Proteomes" id="UP000087766"/>
    </source>
</evidence>
<keyword evidence="4" id="KW-0052">Apoplast</keyword>
<comment type="similarity">
    <text evidence="1 4">Belongs to the plant dirigent protein family.</text>
</comment>
<organism evidence="5 6">
    <name type="scientific">Vigna radiata var. radiata</name>
    <name type="common">Mung bean</name>
    <name type="synonym">Phaseolus aureus</name>
    <dbReference type="NCBI Taxonomy" id="3916"/>
    <lineage>
        <taxon>Eukaryota</taxon>
        <taxon>Viridiplantae</taxon>
        <taxon>Streptophyta</taxon>
        <taxon>Embryophyta</taxon>
        <taxon>Tracheophyta</taxon>
        <taxon>Spermatophyta</taxon>
        <taxon>Magnoliopsida</taxon>
        <taxon>eudicotyledons</taxon>
        <taxon>Gunneridae</taxon>
        <taxon>Pentapetalae</taxon>
        <taxon>rosids</taxon>
        <taxon>fabids</taxon>
        <taxon>Fabales</taxon>
        <taxon>Fabaceae</taxon>
        <taxon>Papilionoideae</taxon>
        <taxon>50 kb inversion clade</taxon>
        <taxon>NPAAA clade</taxon>
        <taxon>indigoferoid/millettioid clade</taxon>
        <taxon>Phaseoleae</taxon>
        <taxon>Vigna</taxon>
    </lineage>
</organism>
<dbReference type="InterPro" id="IPR004265">
    <property type="entry name" value="Dirigent"/>
</dbReference>
<dbReference type="OrthoDB" id="1862428at2759"/>
<dbReference type="GO" id="GO:0009699">
    <property type="term" value="P:phenylpropanoid biosynthetic process"/>
    <property type="evidence" value="ECO:0007669"/>
    <property type="project" value="UniProtKB-ARBA"/>
</dbReference>
<feature type="signal peptide" evidence="4">
    <location>
        <begin position="1"/>
        <end position="23"/>
    </location>
</feature>
<proteinExistence type="inferred from homology"/>
<dbReference type="Proteomes" id="UP000087766">
    <property type="component" value="Chromosome 7"/>
</dbReference>
<evidence type="ECO:0000256" key="4">
    <source>
        <dbReference type="RuleBase" id="RU363099"/>
    </source>
</evidence>
<comment type="subcellular location">
    <subcellularLocation>
        <location evidence="4">Secreted</location>
        <location evidence="4">Extracellular space</location>
        <location evidence="4">Apoplast</location>
    </subcellularLocation>
</comment>
<dbReference type="PANTHER" id="PTHR47586">
    <property type="entry name" value="DIRIGENT PROTEIN"/>
    <property type="match status" value="1"/>
</dbReference>
<dbReference type="InterPro" id="IPR044859">
    <property type="entry name" value="Allene_oxi_cyc_Dirigent"/>
</dbReference>
<evidence type="ECO:0000256" key="1">
    <source>
        <dbReference type="ARBA" id="ARBA00010746"/>
    </source>
</evidence>
<evidence type="ECO:0000313" key="6">
    <source>
        <dbReference type="RefSeq" id="XP_014508278.1"/>
    </source>
</evidence>
<evidence type="ECO:0000256" key="2">
    <source>
        <dbReference type="ARBA" id="ARBA00011738"/>
    </source>
</evidence>
<comment type="function">
    <text evidence="4">Dirigent proteins impart stereoselectivity on the phenoxy radical-coupling reaction, yielding optically active lignans from two molecules of coniferyl alcohol in the biosynthesis of lignans, flavonolignans, and alkaloids and thus plays a central role in plant secondary metabolism.</text>
</comment>
<keyword evidence="5" id="KW-1185">Reference proteome</keyword>
<dbReference type="Pfam" id="PF03018">
    <property type="entry name" value="Dirigent"/>
    <property type="match status" value="1"/>
</dbReference>
<reference evidence="6" key="2">
    <citation type="submission" date="2025-08" db="UniProtKB">
        <authorList>
            <consortium name="RefSeq"/>
        </authorList>
    </citation>
    <scope>IDENTIFICATION</scope>
    <source>
        <tissue evidence="6">Leaf</tissue>
    </source>
</reference>
<dbReference type="GeneID" id="106767838"/>
<dbReference type="GO" id="GO:0048046">
    <property type="term" value="C:apoplast"/>
    <property type="evidence" value="ECO:0007669"/>
    <property type="project" value="UniProtKB-SubCell"/>
</dbReference>
<dbReference type="Gene3D" id="2.40.480.10">
    <property type="entry name" value="Allene oxide cyclase-like"/>
    <property type="match status" value="1"/>
</dbReference>
<dbReference type="STRING" id="3916.A0A1S3UQC1"/>
<sequence length="165" mass="17882">MASSQKYVLGVLVLAIIQLKAIASSHEHLQDLKFLNFTLFQHDLTLGIEGGPDVFAYLGRLTVEANKSSEQVGFAEGTRVLSSPTGRSISVAILTLSLKDHKGSLSVVGIVDIVDSTNLPVVGGTKDFLFVQGYVTSSPLNPYDPNVVYEIQFHLYWPPYATPSS</sequence>
<reference evidence="5" key="1">
    <citation type="journal article" date="2014" name="Nat. Commun.">
        <title>Genome sequence of mungbean and insights into evolution within Vigna species.</title>
        <authorList>
            <person name="Kang Y.J."/>
            <person name="Kim S.K."/>
            <person name="Kim M.Y."/>
            <person name="Lestari P."/>
            <person name="Kim K.H."/>
            <person name="Ha B.K."/>
            <person name="Jun T.H."/>
            <person name="Hwang W.J."/>
            <person name="Lee T."/>
            <person name="Lee J."/>
            <person name="Shim S."/>
            <person name="Yoon M.Y."/>
            <person name="Jang Y.E."/>
            <person name="Han K.S."/>
            <person name="Taeprayoon P."/>
            <person name="Yoon N."/>
            <person name="Somta P."/>
            <person name="Tanya P."/>
            <person name="Kim K.S."/>
            <person name="Gwag J.G."/>
            <person name="Moon J.K."/>
            <person name="Lee Y.H."/>
            <person name="Park B.S."/>
            <person name="Bombarely A."/>
            <person name="Doyle J.J."/>
            <person name="Jackson S.A."/>
            <person name="Schafleitner R."/>
            <person name="Srinives P."/>
            <person name="Varshney R.K."/>
            <person name="Lee S.H."/>
        </authorList>
    </citation>
    <scope>NUCLEOTIDE SEQUENCE [LARGE SCALE GENOMIC DNA]</scope>
    <source>
        <strain evidence="5">cv. VC1973A</strain>
    </source>
</reference>
<dbReference type="RefSeq" id="XP_014508278.1">
    <property type="nucleotide sequence ID" value="XM_014652792.2"/>
</dbReference>
<gene>
    <name evidence="6" type="primary">LOC106767838</name>
</gene>
<protein>
    <recommendedName>
        <fullName evidence="4">Dirigent protein</fullName>
    </recommendedName>
</protein>